<protein>
    <recommendedName>
        <fullName evidence="3">SWIM-type domain-containing protein</fullName>
    </recommendedName>
</protein>
<dbReference type="RefSeq" id="XP_009058398.1">
    <property type="nucleotide sequence ID" value="XM_009060150.1"/>
</dbReference>
<keyword evidence="5" id="KW-1185">Reference proteome</keyword>
<feature type="region of interest" description="Disordered" evidence="2">
    <location>
        <begin position="270"/>
        <end position="289"/>
    </location>
</feature>
<accession>V4ACA1</accession>
<keyword evidence="1" id="KW-0863">Zinc-finger</keyword>
<proteinExistence type="predicted"/>
<evidence type="ECO:0000256" key="2">
    <source>
        <dbReference type="SAM" id="MobiDB-lite"/>
    </source>
</evidence>
<dbReference type="EMBL" id="KB202309">
    <property type="protein sequence ID" value="ESO90916.1"/>
    <property type="molecule type" value="Genomic_DNA"/>
</dbReference>
<reference evidence="4 5" key="1">
    <citation type="journal article" date="2013" name="Nature">
        <title>Insights into bilaterian evolution from three spiralian genomes.</title>
        <authorList>
            <person name="Simakov O."/>
            <person name="Marletaz F."/>
            <person name="Cho S.J."/>
            <person name="Edsinger-Gonzales E."/>
            <person name="Havlak P."/>
            <person name="Hellsten U."/>
            <person name="Kuo D.H."/>
            <person name="Larsson T."/>
            <person name="Lv J."/>
            <person name="Arendt D."/>
            <person name="Savage R."/>
            <person name="Osoegawa K."/>
            <person name="de Jong P."/>
            <person name="Grimwood J."/>
            <person name="Chapman J.A."/>
            <person name="Shapiro H."/>
            <person name="Aerts A."/>
            <person name="Otillar R.P."/>
            <person name="Terry A.Y."/>
            <person name="Boore J.L."/>
            <person name="Grigoriev I.V."/>
            <person name="Lindberg D.R."/>
            <person name="Seaver E.C."/>
            <person name="Weisblat D.A."/>
            <person name="Putnam N.H."/>
            <person name="Rokhsar D.S."/>
        </authorList>
    </citation>
    <scope>NUCLEOTIDE SEQUENCE [LARGE SCALE GENOMIC DNA]</scope>
</reference>
<dbReference type="CTD" id="20243392"/>
<evidence type="ECO:0000259" key="3">
    <source>
        <dbReference type="PROSITE" id="PS50966"/>
    </source>
</evidence>
<dbReference type="HOGENOM" id="CLU_889313_0_0_1"/>
<dbReference type="OrthoDB" id="6480633at2759"/>
<dbReference type="AlphaFoldDB" id="V4ACA1"/>
<keyword evidence="1" id="KW-0479">Metal-binding</keyword>
<organism evidence="4 5">
    <name type="scientific">Lottia gigantea</name>
    <name type="common">Giant owl limpet</name>
    <dbReference type="NCBI Taxonomy" id="225164"/>
    <lineage>
        <taxon>Eukaryota</taxon>
        <taxon>Metazoa</taxon>
        <taxon>Spiralia</taxon>
        <taxon>Lophotrochozoa</taxon>
        <taxon>Mollusca</taxon>
        <taxon>Gastropoda</taxon>
        <taxon>Patellogastropoda</taxon>
        <taxon>Lottioidea</taxon>
        <taxon>Lottiidae</taxon>
        <taxon>Lottia</taxon>
    </lineage>
</organism>
<feature type="domain" description="SWIM-type" evidence="3">
    <location>
        <begin position="197"/>
        <end position="239"/>
    </location>
</feature>
<gene>
    <name evidence="4" type="ORF">LOTGIDRAFT_175794</name>
</gene>
<name>V4ACA1_LOTGI</name>
<evidence type="ECO:0000313" key="4">
    <source>
        <dbReference type="EMBL" id="ESO90916.1"/>
    </source>
</evidence>
<dbReference type="KEGG" id="lgi:LOTGIDRAFT_175794"/>
<dbReference type="Proteomes" id="UP000030746">
    <property type="component" value="Unassembled WGS sequence"/>
</dbReference>
<keyword evidence="1" id="KW-0862">Zinc</keyword>
<dbReference type="GeneID" id="20243392"/>
<dbReference type="GO" id="GO:0008270">
    <property type="term" value="F:zinc ion binding"/>
    <property type="evidence" value="ECO:0007669"/>
    <property type="project" value="UniProtKB-KW"/>
</dbReference>
<evidence type="ECO:0000313" key="5">
    <source>
        <dbReference type="Proteomes" id="UP000030746"/>
    </source>
</evidence>
<sequence length="313" mass="34488">MVQVPECINGEWIYQKPVCKPTECPQGVNISNSDAVTESRNIDEVFPFKCFNYINGLTGAQRCGEDGKWIEEQACPAVVYQGKYVEVSEYLTVVSTNCSEACLNDTQCSASLSIAVMCPQGVNIINSDAVTESGIFGDNFTFNCPEINQLTENNYTGTLLCGEDGKWIVQQACPDLVNDTTMYVRALCQASMKKMNYQVFICFSKENEEQHSIDYAYCQCPIGAAQACSHIGALLFALKDLCPQSVTGASCTSTLCTWNVPRGEAKPLPVSAFNRGNEDSNFDPRHSLDRQNDMEKTLTALQGLKEIFPRTGK</sequence>
<evidence type="ECO:0000256" key="1">
    <source>
        <dbReference type="PROSITE-ProRule" id="PRU00325"/>
    </source>
</evidence>
<dbReference type="PROSITE" id="PS50966">
    <property type="entry name" value="ZF_SWIM"/>
    <property type="match status" value="1"/>
</dbReference>
<dbReference type="InterPro" id="IPR007527">
    <property type="entry name" value="Znf_SWIM"/>
</dbReference>
<feature type="compositionally biased region" description="Basic and acidic residues" evidence="2">
    <location>
        <begin position="276"/>
        <end position="289"/>
    </location>
</feature>